<dbReference type="Proteomes" id="UP000529783">
    <property type="component" value="Unassembled WGS sequence"/>
</dbReference>
<protein>
    <submittedName>
        <fullName evidence="4">Amidase</fullName>
        <ecNumber evidence="4">3.5.1.4</ecNumber>
    </submittedName>
</protein>
<sequence>MPNDIYGADATELAALVRAGEVSPRELAEAAIAGIEETDPVLNFMVHRRFEEALADAGGPLPDGPLRGVPTVLKDLGQNLMTGQPNYAGSAVIRDLGVIADHDSNVTRKLLDAGLVVLGRTNVPEFGPTVTTEPVAFGPTLNPWDTSRSPGGSSGGSAAAVASGSVPLGHGGDAGGSIRIPASMTGLVGLKSSRGRMSMGPDQGEEPAGFAVEGAVTRTVRDAATIVDVLAGCEPGDPYTAPTPVRPFAAEVGVTPGRLRIGVTTGLGDFETDPACALAATQAGALLAELGHDVDASTPAPMQTQRSELMPHFFGTLSAQFAATMMELEGNLGQPLDLDRFEPLTRDHIETGRRMSAADAVRSRLVLNRFTRAMATWWSDDGWDLLVTPMMPVPPFLLGSLDFDPADRERSHDRIYAATQYSVPFNVTGQPAISLPLHWTPDGLPVGVQLVAAYGREDLLVRVASQLEEAAPWAHRRPPVFAGASVS</sequence>
<proteinExistence type="inferred from homology"/>
<evidence type="ECO:0000313" key="4">
    <source>
        <dbReference type="EMBL" id="NYD44705.1"/>
    </source>
</evidence>
<evidence type="ECO:0000256" key="2">
    <source>
        <dbReference type="SAM" id="MobiDB-lite"/>
    </source>
</evidence>
<dbReference type="PANTHER" id="PTHR11895">
    <property type="entry name" value="TRANSAMIDASE"/>
    <property type="match status" value="1"/>
</dbReference>
<dbReference type="InterPro" id="IPR000120">
    <property type="entry name" value="Amidase"/>
</dbReference>
<dbReference type="GO" id="GO:0004040">
    <property type="term" value="F:amidase activity"/>
    <property type="evidence" value="ECO:0007669"/>
    <property type="project" value="UniProtKB-EC"/>
</dbReference>
<dbReference type="EMBL" id="JACCBA010000001">
    <property type="protein sequence ID" value="NYD44705.1"/>
    <property type="molecule type" value="Genomic_DNA"/>
</dbReference>
<dbReference type="Gene3D" id="3.90.1300.10">
    <property type="entry name" value="Amidase signature (AS) domain"/>
    <property type="match status" value="1"/>
</dbReference>
<dbReference type="AlphaFoldDB" id="A0A7Y9EC72"/>
<dbReference type="RefSeq" id="WP_179842253.1">
    <property type="nucleotide sequence ID" value="NZ_JACCBA010000001.1"/>
</dbReference>
<dbReference type="InterPro" id="IPR023631">
    <property type="entry name" value="Amidase_dom"/>
</dbReference>
<feature type="domain" description="Amidase" evidence="3">
    <location>
        <begin position="26"/>
        <end position="460"/>
    </location>
</feature>
<feature type="region of interest" description="Disordered" evidence="2">
    <location>
        <begin position="137"/>
        <end position="164"/>
    </location>
</feature>
<organism evidence="4 5">
    <name type="scientific">Actinomadura luteofluorescens</name>
    <dbReference type="NCBI Taxonomy" id="46163"/>
    <lineage>
        <taxon>Bacteria</taxon>
        <taxon>Bacillati</taxon>
        <taxon>Actinomycetota</taxon>
        <taxon>Actinomycetes</taxon>
        <taxon>Streptosporangiales</taxon>
        <taxon>Thermomonosporaceae</taxon>
        <taxon>Actinomadura</taxon>
    </lineage>
</organism>
<dbReference type="EC" id="3.5.1.4" evidence="4"/>
<comment type="similarity">
    <text evidence="1">Belongs to the amidase family.</text>
</comment>
<keyword evidence="5" id="KW-1185">Reference proteome</keyword>
<dbReference type="PANTHER" id="PTHR11895:SF7">
    <property type="entry name" value="GLUTAMYL-TRNA(GLN) AMIDOTRANSFERASE SUBUNIT A, MITOCHONDRIAL"/>
    <property type="match status" value="1"/>
</dbReference>
<reference evidence="4 5" key="1">
    <citation type="submission" date="2020-07" db="EMBL/GenBank/DDBJ databases">
        <title>Sequencing the genomes of 1000 actinobacteria strains.</title>
        <authorList>
            <person name="Klenk H.-P."/>
        </authorList>
    </citation>
    <scope>NUCLEOTIDE SEQUENCE [LARGE SCALE GENOMIC DNA]</scope>
    <source>
        <strain evidence="4 5">DSM 40398</strain>
    </source>
</reference>
<evidence type="ECO:0000313" key="5">
    <source>
        <dbReference type="Proteomes" id="UP000529783"/>
    </source>
</evidence>
<dbReference type="SUPFAM" id="SSF75304">
    <property type="entry name" value="Amidase signature (AS) enzymes"/>
    <property type="match status" value="1"/>
</dbReference>
<comment type="caution">
    <text evidence="4">The sequence shown here is derived from an EMBL/GenBank/DDBJ whole genome shotgun (WGS) entry which is preliminary data.</text>
</comment>
<evidence type="ECO:0000256" key="1">
    <source>
        <dbReference type="ARBA" id="ARBA00009199"/>
    </source>
</evidence>
<dbReference type="InterPro" id="IPR020556">
    <property type="entry name" value="Amidase_CS"/>
</dbReference>
<dbReference type="PROSITE" id="PS00571">
    <property type="entry name" value="AMIDASES"/>
    <property type="match status" value="1"/>
</dbReference>
<evidence type="ECO:0000259" key="3">
    <source>
        <dbReference type="Pfam" id="PF01425"/>
    </source>
</evidence>
<name>A0A7Y9EC72_9ACTN</name>
<keyword evidence="4" id="KW-0378">Hydrolase</keyword>
<gene>
    <name evidence="4" type="ORF">BJY14_000688</name>
</gene>
<accession>A0A7Y9EC72</accession>
<dbReference type="InterPro" id="IPR036928">
    <property type="entry name" value="AS_sf"/>
</dbReference>
<dbReference type="Pfam" id="PF01425">
    <property type="entry name" value="Amidase"/>
    <property type="match status" value="1"/>
</dbReference>